<accession>A0A936Z2V1</accession>
<sequence>MTHRPVCVERRAFTLALGCVAAGSWPRSAQAQGRAATSEQRAADAEAFEGVRQRLQERWTDVESVAVTLQGRTAFEFYRDAAPDRPRNVQSVEKSALSALVGVALAQGAIASVDQPVLALVPEWAALNDDPRTRAITLRHLLTMSAGFDLGSATSTTGRLPPAQGWARPLAAAPGERFAYDNAVVRLLAALVERVAGLPLADYARRQLVQPLGMAEPEYRELLHLRTQDMARLGQLFLQQGRWGERQLLPRDYVAEATRPQNSGGPPVAMPYGFLWWILPNEAPRRTFMASGYGGQMIWVHPPLDLVVAATSVVSADSQRRGHAVEMLRNGLVAAAQGRYR</sequence>
<dbReference type="PANTHER" id="PTHR43283:SF7">
    <property type="entry name" value="BETA-LACTAMASE-RELATED DOMAIN-CONTAINING PROTEIN"/>
    <property type="match status" value="1"/>
</dbReference>
<name>A0A936Z2V1_9BURK</name>
<dbReference type="Gene3D" id="3.40.710.10">
    <property type="entry name" value="DD-peptidase/beta-lactamase superfamily"/>
    <property type="match status" value="1"/>
</dbReference>
<comment type="caution">
    <text evidence="2">The sequence shown here is derived from an EMBL/GenBank/DDBJ whole genome shotgun (WGS) entry which is preliminary data.</text>
</comment>
<dbReference type="AlphaFoldDB" id="A0A936Z2V1"/>
<dbReference type="GO" id="GO:0016787">
    <property type="term" value="F:hydrolase activity"/>
    <property type="evidence" value="ECO:0007669"/>
    <property type="project" value="UniProtKB-KW"/>
</dbReference>
<keyword evidence="2" id="KW-0378">Hydrolase</keyword>
<protein>
    <submittedName>
        <fullName evidence="2">Serine hydrolase</fullName>
    </submittedName>
</protein>
<feature type="domain" description="Beta-lactamase-related" evidence="1">
    <location>
        <begin position="58"/>
        <end position="220"/>
    </location>
</feature>
<dbReference type="EMBL" id="JAEQNE010000003">
    <property type="protein sequence ID" value="MBL0392560.1"/>
    <property type="molecule type" value="Genomic_DNA"/>
</dbReference>
<dbReference type="Pfam" id="PF00144">
    <property type="entry name" value="Beta-lactamase"/>
    <property type="match status" value="1"/>
</dbReference>
<proteinExistence type="predicted"/>
<dbReference type="SUPFAM" id="SSF56601">
    <property type="entry name" value="beta-lactamase/transpeptidase-like"/>
    <property type="match status" value="1"/>
</dbReference>
<dbReference type="InterPro" id="IPR050789">
    <property type="entry name" value="Diverse_Enzym_Activities"/>
</dbReference>
<dbReference type="RefSeq" id="WP_201675179.1">
    <property type="nucleotide sequence ID" value="NZ_JAEQNE010000003.1"/>
</dbReference>
<dbReference type="InterPro" id="IPR001466">
    <property type="entry name" value="Beta-lactam-related"/>
</dbReference>
<evidence type="ECO:0000313" key="2">
    <source>
        <dbReference type="EMBL" id="MBL0392560.1"/>
    </source>
</evidence>
<dbReference type="InterPro" id="IPR012338">
    <property type="entry name" value="Beta-lactam/transpept-like"/>
</dbReference>
<gene>
    <name evidence="2" type="ORF">JJ685_15575</name>
</gene>
<dbReference type="PANTHER" id="PTHR43283">
    <property type="entry name" value="BETA-LACTAMASE-RELATED"/>
    <property type="match status" value="1"/>
</dbReference>
<evidence type="ECO:0000313" key="3">
    <source>
        <dbReference type="Proteomes" id="UP000599109"/>
    </source>
</evidence>
<reference evidence="2 3" key="1">
    <citation type="journal article" date="2017" name="Int. J. Syst. Evol. Microbiol.">
        <title>Ramlibacter monticola sp. nov., isolated from forest soil.</title>
        <authorList>
            <person name="Chaudhary D.K."/>
            <person name="Kim J."/>
        </authorList>
    </citation>
    <scope>NUCLEOTIDE SEQUENCE [LARGE SCALE GENOMIC DNA]</scope>
    <source>
        <strain evidence="2 3">KACC 19175</strain>
    </source>
</reference>
<keyword evidence="3" id="KW-1185">Reference proteome</keyword>
<dbReference type="Proteomes" id="UP000599109">
    <property type="component" value="Unassembled WGS sequence"/>
</dbReference>
<organism evidence="2 3">
    <name type="scientific">Ramlibacter monticola</name>
    <dbReference type="NCBI Taxonomy" id="1926872"/>
    <lineage>
        <taxon>Bacteria</taxon>
        <taxon>Pseudomonadati</taxon>
        <taxon>Pseudomonadota</taxon>
        <taxon>Betaproteobacteria</taxon>
        <taxon>Burkholderiales</taxon>
        <taxon>Comamonadaceae</taxon>
        <taxon>Ramlibacter</taxon>
    </lineage>
</organism>
<evidence type="ECO:0000259" key="1">
    <source>
        <dbReference type="Pfam" id="PF00144"/>
    </source>
</evidence>